<dbReference type="Gene3D" id="3.40.50.1820">
    <property type="entry name" value="alpha/beta hydrolase"/>
    <property type="match status" value="1"/>
</dbReference>
<dbReference type="EC" id="1.1.-.-" evidence="3"/>
<dbReference type="EMBL" id="CP022540">
    <property type="protein sequence ID" value="ASP22080.1"/>
    <property type="molecule type" value="Genomic_DNA"/>
</dbReference>
<dbReference type="RefSeq" id="WP_094035913.1">
    <property type="nucleotide sequence ID" value="NZ_CP022540.1"/>
</dbReference>
<evidence type="ECO:0000313" key="3">
    <source>
        <dbReference type="EMBL" id="ASP22080.1"/>
    </source>
</evidence>
<organism evidence="3 4">
    <name type="scientific">Antarctobacter heliothermus</name>
    <dbReference type="NCBI Taxonomy" id="74033"/>
    <lineage>
        <taxon>Bacteria</taxon>
        <taxon>Pseudomonadati</taxon>
        <taxon>Pseudomonadota</taxon>
        <taxon>Alphaproteobacteria</taxon>
        <taxon>Rhodobacterales</taxon>
        <taxon>Roseobacteraceae</taxon>
        <taxon>Antarctobacter</taxon>
    </lineage>
</organism>
<keyword evidence="3" id="KW-0560">Oxidoreductase</keyword>
<gene>
    <name evidence="3" type="primary">lgrE</name>
    <name evidence="3" type="ORF">ANTHELSMS3_03450</name>
</gene>
<dbReference type="PANTHER" id="PTHR11487:SF0">
    <property type="entry name" value="S-ACYL FATTY ACID SYNTHASE THIOESTERASE, MEDIUM CHAIN"/>
    <property type="match status" value="1"/>
</dbReference>
<sequence length="260" mass="29020">MKKIATGRLTASDATESRWFLRPQPPETAGPRLFCFPSAGYGASMYQGWFRTAAGRLDIFPVQPPGRANRLAEAPLESIPDFARRIVPEIAPLTDRPYALFGHSMGAILAAFTAEALIEEGLPGPEHLFLSSRQPPDVPSPVPPLSHLDDDEFVAEINRRYNAIPNQILREKDVLEMLLPALRADIRALEAIEGHPGRRFDVPITVYGGDGDRLVPRLLLERWEGWTQSEFRLRMFSGGHFYLQDKGPDLLREIAEKLGA</sequence>
<dbReference type="InterPro" id="IPR001031">
    <property type="entry name" value="Thioesterase"/>
</dbReference>
<dbReference type="InterPro" id="IPR029058">
    <property type="entry name" value="AB_hydrolase_fold"/>
</dbReference>
<dbReference type="AlphaFoldDB" id="A0A222E7K2"/>
<evidence type="ECO:0000256" key="1">
    <source>
        <dbReference type="ARBA" id="ARBA00007169"/>
    </source>
</evidence>
<dbReference type="PANTHER" id="PTHR11487">
    <property type="entry name" value="THIOESTERASE"/>
    <property type="match status" value="1"/>
</dbReference>
<dbReference type="GO" id="GO:0008610">
    <property type="term" value="P:lipid biosynthetic process"/>
    <property type="evidence" value="ECO:0007669"/>
    <property type="project" value="TreeGrafter"/>
</dbReference>
<dbReference type="InterPro" id="IPR012223">
    <property type="entry name" value="TEII"/>
</dbReference>
<evidence type="ECO:0000259" key="2">
    <source>
        <dbReference type="Pfam" id="PF00975"/>
    </source>
</evidence>
<protein>
    <submittedName>
        <fullName evidence="3">Linear gramicidin dehydrogenase LgrE</fullName>
        <ecNumber evidence="3">1.1.-.-</ecNumber>
    </submittedName>
</protein>
<keyword evidence="4" id="KW-1185">Reference proteome</keyword>
<dbReference type="KEGG" id="aht:ANTHELSMS3_03450"/>
<dbReference type="GO" id="GO:0016491">
    <property type="term" value="F:oxidoreductase activity"/>
    <property type="evidence" value="ECO:0007669"/>
    <property type="project" value="UniProtKB-KW"/>
</dbReference>
<dbReference type="OrthoDB" id="8480037at2"/>
<dbReference type="Pfam" id="PF00975">
    <property type="entry name" value="Thioesterase"/>
    <property type="match status" value="1"/>
</dbReference>
<evidence type="ECO:0000313" key="4">
    <source>
        <dbReference type="Proteomes" id="UP000203589"/>
    </source>
</evidence>
<name>A0A222E7K2_9RHOB</name>
<dbReference type="Proteomes" id="UP000203589">
    <property type="component" value="Chromosome"/>
</dbReference>
<comment type="similarity">
    <text evidence="1">Belongs to the thioesterase family.</text>
</comment>
<reference evidence="3 4" key="1">
    <citation type="submission" date="2017-07" db="EMBL/GenBank/DDBJ databases">
        <title>Genome Sequence of Antarctobacter heliothermus Strain SMS3 Isolated from a culture of the Diatom Skeletonema marinoi.</title>
        <authorList>
            <person name="Topel M."/>
            <person name="Pinder M.I.M."/>
            <person name="Johansson O.N."/>
            <person name="Kourtchenko O."/>
            <person name="Godhe A."/>
            <person name="Clarke A.K."/>
        </authorList>
    </citation>
    <scope>NUCLEOTIDE SEQUENCE [LARGE SCALE GENOMIC DNA]</scope>
    <source>
        <strain evidence="3 4">SMS3</strain>
    </source>
</reference>
<feature type="domain" description="Thioesterase" evidence="2">
    <location>
        <begin position="32"/>
        <end position="257"/>
    </location>
</feature>
<proteinExistence type="inferred from homology"/>
<dbReference type="SUPFAM" id="SSF53474">
    <property type="entry name" value="alpha/beta-Hydrolases"/>
    <property type="match status" value="1"/>
</dbReference>
<accession>A0A222E7K2</accession>